<gene>
    <name evidence="9" type="ORF">AO090010000353</name>
</gene>
<dbReference type="PANTHER" id="PTHR46187:SF1">
    <property type="entry name" value="ALKALINE PHYTOCERAMIDASE"/>
    <property type="match status" value="1"/>
</dbReference>
<keyword evidence="5 8" id="KW-1133">Transmembrane helix</keyword>
<dbReference type="STRING" id="510516.Q2TWZ2"/>
<proteinExistence type="inferred from homology"/>
<feature type="binding site" evidence="7">
    <location>
        <position position="125"/>
    </location>
    <ligand>
        <name>Zn(2+)</name>
        <dbReference type="ChEBI" id="CHEBI:29105"/>
        <note>catalytic</note>
    </ligand>
</feature>
<keyword evidence="4" id="KW-0378">Hydrolase</keyword>
<dbReference type="GO" id="GO:0016811">
    <property type="term" value="F:hydrolase activity, acting on carbon-nitrogen (but not peptide) bonds, in linear amides"/>
    <property type="evidence" value="ECO:0007669"/>
    <property type="project" value="InterPro"/>
</dbReference>
<dbReference type="GO" id="GO:0005789">
    <property type="term" value="C:endoplasmic reticulum membrane"/>
    <property type="evidence" value="ECO:0007669"/>
    <property type="project" value="TreeGrafter"/>
</dbReference>
<evidence type="ECO:0000256" key="6">
    <source>
        <dbReference type="ARBA" id="ARBA00023136"/>
    </source>
</evidence>
<evidence type="ECO:0000256" key="3">
    <source>
        <dbReference type="ARBA" id="ARBA00022692"/>
    </source>
</evidence>
<dbReference type="RefSeq" id="XP_023094157.1">
    <property type="nucleotide sequence ID" value="XM_023233680.1"/>
</dbReference>
<dbReference type="PANTHER" id="PTHR46187">
    <property type="entry name" value="ALKALINE CERAMIDASE 3"/>
    <property type="match status" value="1"/>
</dbReference>
<dbReference type="InterPro" id="IPR008901">
    <property type="entry name" value="ACER"/>
</dbReference>
<evidence type="ECO:0000256" key="8">
    <source>
        <dbReference type="SAM" id="Phobius"/>
    </source>
</evidence>
<sequence length="177" mass="19814">MHLLTTPLLYRILSFQTSPERTRIVGIILSLLFTVVMVVHMVMDEFLLHAVTFGTAVYLIATRTLKIIPRLIPDPVTRKNIQSVALFGCASFIFGYLVWLIDEWACRVLTKTRQAVGLPLAFLWHVFTAIGGYIAVAIIDLLTSGEVRNDSTEHLAWPIPVIARLTARGNGLARKDK</sequence>
<reference evidence="9 10" key="1">
    <citation type="journal article" date="2005" name="Nature">
        <title>Genome sequencing and analysis of Aspergillus oryzae.</title>
        <authorList>
            <person name="Machida M."/>
            <person name="Asai K."/>
            <person name="Sano M."/>
            <person name="Tanaka T."/>
            <person name="Kumagai T."/>
            <person name="Terai G."/>
            <person name="Kusumoto K."/>
            <person name="Arima T."/>
            <person name="Akita O."/>
            <person name="Kashiwagi Y."/>
            <person name="Abe K."/>
            <person name="Gomi K."/>
            <person name="Horiuchi H."/>
            <person name="Kitamoto K."/>
            <person name="Kobayashi T."/>
            <person name="Takeuchi M."/>
            <person name="Denning D.W."/>
            <person name="Galagan J.E."/>
            <person name="Nierman W.C."/>
            <person name="Yu J."/>
            <person name="Archer D.B."/>
            <person name="Bennett J.W."/>
            <person name="Bhatnagar D."/>
            <person name="Cleveland T.E."/>
            <person name="Fedorova N.D."/>
            <person name="Gotoh O."/>
            <person name="Horikawa H."/>
            <person name="Hosoyama A."/>
            <person name="Ichinomiya M."/>
            <person name="Igarashi R."/>
            <person name="Iwashita K."/>
            <person name="Juvvadi P.R."/>
            <person name="Kato M."/>
            <person name="Kato Y."/>
            <person name="Kin T."/>
            <person name="Kokubun A."/>
            <person name="Maeda H."/>
            <person name="Maeyama N."/>
            <person name="Maruyama J."/>
            <person name="Nagasaki H."/>
            <person name="Nakajima T."/>
            <person name="Oda K."/>
            <person name="Okada K."/>
            <person name="Paulsen I."/>
            <person name="Sakamoto K."/>
            <person name="Sawano T."/>
            <person name="Takahashi M."/>
            <person name="Takase K."/>
            <person name="Terabayashi Y."/>
            <person name="Wortman J."/>
            <person name="Yamada O."/>
            <person name="Yamagata Y."/>
            <person name="Anazawa H."/>
            <person name="Hata Y."/>
            <person name="Koide Y."/>
            <person name="Komori T."/>
            <person name="Koyama Y."/>
            <person name="Minetoki T."/>
            <person name="Suharnan S."/>
            <person name="Tanaka A."/>
            <person name="Isono K."/>
            <person name="Kuhara S."/>
            <person name="Ogasawara N."/>
            <person name="Kikuchi H."/>
        </authorList>
    </citation>
    <scope>NUCLEOTIDE SEQUENCE [LARGE SCALE GENOMIC DNA]</scope>
    <source>
        <strain evidence="10">ATCC 42149 / RIB 40</strain>
    </source>
</reference>
<accession>Q2TWZ2</accession>
<keyword evidence="6 8" id="KW-0472">Membrane</keyword>
<feature type="transmembrane region" description="Helical" evidence="8">
    <location>
        <begin position="83"/>
        <end position="101"/>
    </location>
</feature>
<dbReference type="GO" id="GO:0046514">
    <property type="term" value="P:ceramide catabolic process"/>
    <property type="evidence" value="ECO:0007669"/>
    <property type="project" value="TreeGrafter"/>
</dbReference>
<dbReference type="GO" id="GO:0046872">
    <property type="term" value="F:metal ion binding"/>
    <property type="evidence" value="ECO:0007669"/>
    <property type="project" value="UniProtKB-KW"/>
</dbReference>
<evidence type="ECO:0000256" key="1">
    <source>
        <dbReference type="ARBA" id="ARBA00004141"/>
    </source>
</evidence>
<comment type="subcellular location">
    <subcellularLocation>
        <location evidence="1">Membrane</location>
        <topology evidence="1">Multi-pass membrane protein</topology>
    </subcellularLocation>
</comment>
<comment type="cofactor">
    <cofactor evidence="7">
        <name>Zn(2+)</name>
        <dbReference type="ChEBI" id="CHEBI:29105"/>
    </cofactor>
</comment>
<dbReference type="HOGENOM" id="CLU_123974_1_0_1"/>
<feature type="transmembrane region" description="Helical" evidence="8">
    <location>
        <begin position="121"/>
        <end position="142"/>
    </location>
</feature>
<organism evidence="9 10">
    <name type="scientific">Aspergillus oryzae (strain ATCC 42149 / RIB 40)</name>
    <name type="common">Yellow koji mold</name>
    <dbReference type="NCBI Taxonomy" id="510516"/>
    <lineage>
        <taxon>Eukaryota</taxon>
        <taxon>Fungi</taxon>
        <taxon>Dikarya</taxon>
        <taxon>Ascomycota</taxon>
        <taxon>Pezizomycotina</taxon>
        <taxon>Eurotiomycetes</taxon>
        <taxon>Eurotiomycetidae</taxon>
        <taxon>Eurotiales</taxon>
        <taxon>Aspergillaceae</taxon>
        <taxon>Aspergillus</taxon>
        <taxon>Aspergillus subgen. Circumdati</taxon>
    </lineage>
</organism>
<evidence type="ECO:0000256" key="5">
    <source>
        <dbReference type="ARBA" id="ARBA00022989"/>
    </source>
</evidence>
<evidence type="ECO:0000256" key="2">
    <source>
        <dbReference type="ARBA" id="ARBA00009780"/>
    </source>
</evidence>
<feature type="transmembrane region" description="Helical" evidence="8">
    <location>
        <begin position="21"/>
        <end position="40"/>
    </location>
</feature>
<evidence type="ECO:0000313" key="10">
    <source>
        <dbReference type="Proteomes" id="UP000006564"/>
    </source>
</evidence>
<protein>
    <submittedName>
        <fullName evidence="9">DNA, SC010</fullName>
    </submittedName>
</protein>
<evidence type="ECO:0000256" key="4">
    <source>
        <dbReference type="ARBA" id="ARBA00022801"/>
    </source>
</evidence>
<dbReference type="AlphaFoldDB" id="Q2TWZ2"/>
<dbReference type="Pfam" id="PF05875">
    <property type="entry name" value="Ceramidase"/>
    <property type="match status" value="1"/>
</dbReference>
<keyword evidence="3 8" id="KW-0812">Transmembrane</keyword>
<evidence type="ECO:0000256" key="7">
    <source>
        <dbReference type="PIRSR" id="PIRSR608901-2"/>
    </source>
</evidence>
<dbReference type="GO" id="GO:0046513">
    <property type="term" value="P:ceramide biosynthetic process"/>
    <property type="evidence" value="ECO:0007669"/>
    <property type="project" value="TreeGrafter"/>
</dbReference>
<comment type="similarity">
    <text evidence="2">Belongs to the alkaline ceramidase family.</text>
</comment>
<keyword evidence="7" id="KW-0479">Metal-binding</keyword>
<keyword evidence="7" id="KW-0862">Zinc</keyword>
<evidence type="ECO:0000313" key="9">
    <source>
        <dbReference type="EMBL" id="BAE66231.1"/>
    </source>
</evidence>
<dbReference type="EMBL" id="AP007175">
    <property type="protein sequence ID" value="BAE66231.1"/>
    <property type="molecule type" value="Genomic_DNA"/>
</dbReference>
<dbReference type="VEuPathDB" id="FungiDB:AO090010000353"/>
<keyword evidence="10" id="KW-1185">Reference proteome</keyword>
<name>Q2TWZ2_ASPOR</name>
<dbReference type="GeneID" id="5999498"/>
<dbReference type="KEGG" id="aor:AO090010000353"/>
<dbReference type="Proteomes" id="UP000006564">
    <property type="component" value="Chromosome 8"/>
</dbReference>
<dbReference type="EMBL" id="BA000056">
    <property type="protein sequence ID" value="BAE66231.1"/>
    <property type="molecule type" value="Genomic_DNA"/>
</dbReference>
<dbReference type="OMA" id="NRWHICT"/>